<evidence type="ECO:0000256" key="1">
    <source>
        <dbReference type="ARBA" id="ARBA00004196"/>
    </source>
</evidence>
<proteinExistence type="predicted"/>
<name>A0ABX4H562_9BACT</name>
<evidence type="ECO:0000256" key="3">
    <source>
        <dbReference type="SAM" id="SignalP"/>
    </source>
</evidence>
<organism evidence="5 6">
    <name type="scientific">Mycoplasmopsis agassizii</name>
    <dbReference type="NCBI Taxonomy" id="33922"/>
    <lineage>
        <taxon>Bacteria</taxon>
        <taxon>Bacillati</taxon>
        <taxon>Mycoplasmatota</taxon>
        <taxon>Mycoplasmoidales</taxon>
        <taxon>Metamycoplasmataceae</taxon>
        <taxon>Mycoplasmopsis</taxon>
    </lineage>
</organism>
<dbReference type="PANTHER" id="PTHR30036:SF1">
    <property type="entry name" value="D-XYLOSE-BINDING PERIPLASMIC PROTEIN"/>
    <property type="match status" value="1"/>
</dbReference>
<evidence type="ECO:0000256" key="2">
    <source>
        <dbReference type="ARBA" id="ARBA00022729"/>
    </source>
</evidence>
<evidence type="ECO:0000313" key="6">
    <source>
        <dbReference type="Proteomes" id="UP000217033"/>
    </source>
</evidence>
<sequence>MTIKYIQTKDILIMKKSFKKYILLPALALSAAAVAATAIACGQQASSSSKVLDDLKANKDLLTTLSFTGDLEVVTGTNDKAALETWFKDNKSNTTPTLSTTTKATRTAELTKADVTVAAPTDTTVKVDVVAVAFDGTDSSKLNVLLKATKGDSSVHFVKQITGKEKNGTTGVSLGLSVGDPTNPRWNAARDILNTAARNYGFSGSTTNIEGQAEQNSALETALNNGAKGILVSTVDADSSKPLVDAAKAKNVPLVAYDRLITGSSDYDYYVTYDNERVGVMQGFSLIKGIYSATVNFDSAKSNADNIKALVDYVKEHKFTSAKYIYLSAGAQEDNNSKIFFDGAMSVINAAKAEDTNLLFLNTNTTFADVATPKWIGENAAKKFTPIWNNAGTEKQSNLVGILAPNDGVANALATELSNIGGGNTKWQSVYITGQDGNTESLESLRAKNSKIDMTIKKADEPLSRAGVAILTLLAAYPNATKDQIHAWLKISNPNDNFVINTTSYKAQSKAITTILLSPTIVTQDNVATEFPK</sequence>
<dbReference type="InterPro" id="IPR028082">
    <property type="entry name" value="Peripla_BP_I"/>
</dbReference>
<comment type="caution">
    <text evidence="5">The sequence shown here is derived from an EMBL/GenBank/DDBJ whole genome shotgun (WGS) entry which is preliminary data.</text>
</comment>
<reference evidence="5" key="1">
    <citation type="submission" date="2017-08" db="EMBL/GenBank/DDBJ databases">
        <authorList>
            <person name="Alvarez-Ponce D."/>
            <person name="Weitzman C.L."/>
            <person name="Tillett R.L."/>
            <person name="Sandmeier F.C."/>
            <person name="Tracy C.R."/>
        </authorList>
    </citation>
    <scope>NUCLEOTIDE SEQUENCE [LARGE SCALE GENOMIC DNA]</scope>
    <source>
        <strain evidence="5">PS6</strain>
    </source>
</reference>
<dbReference type="SUPFAM" id="SSF53822">
    <property type="entry name" value="Periplasmic binding protein-like I"/>
    <property type="match status" value="1"/>
</dbReference>
<dbReference type="InterPro" id="IPR050555">
    <property type="entry name" value="Bact_Solute-Bind_Prot2"/>
</dbReference>
<keyword evidence="6" id="KW-1185">Reference proteome</keyword>
<feature type="domain" description="Periplasmic binding protein" evidence="4">
    <location>
        <begin position="175"/>
        <end position="474"/>
    </location>
</feature>
<keyword evidence="2 3" id="KW-0732">Signal</keyword>
<comment type="subcellular location">
    <subcellularLocation>
        <location evidence="1">Cell envelope</location>
    </subcellularLocation>
</comment>
<evidence type="ECO:0000313" key="5">
    <source>
        <dbReference type="EMBL" id="PAF54998.1"/>
    </source>
</evidence>
<protein>
    <recommendedName>
        <fullName evidence="4">Periplasmic binding protein domain-containing protein</fullName>
    </recommendedName>
</protein>
<dbReference type="InterPro" id="IPR025997">
    <property type="entry name" value="SBP_2_dom"/>
</dbReference>
<gene>
    <name evidence="5" type="ORF">CJF60_04675</name>
</gene>
<accession>A0ABX4H562</accession>
<dbReference type="Proteomes" id="UP000217033">
    <property type="component" value="Unassembled WGS sequence"/>
</dbReference>
<dbReference type="Pfam" id="PF13407">
    <property type="entry name" value="Peripla_BP_4"/>
    <property type="match status" value="1"/>
</dbReference>
<evidence type="ECO:0000259" key="4">
    <source>
        <dbReference type="Pfam" id="PF13407"/>
    </source>
</evidence>
<dbReference type="Gene3D" id="3.40.50.2300">
    <property type="match status" value="2"/>
</dbReference>
<feature type="signal peptide" evidence="3">
    <location>
        <begin position="1"/>
        <end position="35"/>
    </location>
</feature>
<feature type="chain" id="PRO_5046404506" description="Periplasmic binding protein domain-containing protein" evidence="3">
    <location>
        <begin position="36"/>
        <end position="533"/>
    </location>
</feature>
<dbReference type="EMBL" id="NQMN01000002">
    <property type="protein sequence ID" value="PAF54998.1"/>
    <property type="molecule type" value="Genomic_DNA"/>
</dbReference>
<dbReference type="PANTHER" id="PTHR30036">
    <property type="entry name" value="D-XYLOSE-BINDING PERIPLASMIC PROTEIN"/>
    <property type="match status" value="1"/>
</dbReference>